<feature type="binding site" evidence="4">
    <location>
        <position position="283"/>
    </location>
    <ligand>
        <name>ATP</name>
        <dbReference type="ChEBI" id="CHEBI:30616"/>
    </ligand>
</feature>
<dbReference type="EMBL" id="CAJOBC010039876">
    <property type="protein sequence ID" value="CAF4139002.1"/>
    <property type="molecule type" value="Genomic_DNA"/>
</dbReference>
<accession>A0A815DU57</accession>
<evidence type="ECO:0000256" key="1">
    <source>
        <dbReference type="ARBA" id="ARBA00004167"/>
    </source>
</evidence>
<dbReference type="Pfam" id="PF07714">
    <property type="entry name" value="PK_Tyr_Ser-Thr"/>
    <property type="match status" value="1"/>
</dbReference>
<dbReference type="SUPFAM" id="SSF56112">
    <property type="entry name" value="Protein kinase-like (PK-like)"/>
    <property type="match status" value="1"/>
</dbReference>
<dbReference type="InterPro" id="IPR017441">
    <property type="entry name" value="Protein_kinase_ATP_BS"/>
</dbReference>
<dbReference type="AlphaFoldDB" id="A0A815DU57"/>
<dbReference type="Proteomes" id="UP000681722">
    <property type="component" value="Unassembled WGS sequence"/>
</dbReference>
<evidence type="ECO:0000313" key="8">
    <source>
        <dbReference type="EMBL" id="CAF1305852.1"/>
    </source>
</evidence>
<dbReference type="PROSITE" id="PS50002">
    <property type="entry name" value="SH3"/>
    <property type="match status" value="1"/>
</dbReference>
<dbReference type="SMART" id="SM00219">
    <property type="entry name" value="TyrKc"/>
    <property type="match status" value="1"/>
</dbReference>
<feature type="region of interest" description="Disordered" evidence="5">
    <location>
        <begin position="8"/>
        <end position="30"/>
    </location>
</feature>
<dbReference type="PROSITE" id="PS00107">
    <property type="entry name" value="PROTEIN_KINASE_ATP"/>
    <property type="match status" value="1"/>
</dbReference>
<evidence type="ECO:0000259" key="7">
    <source>
        <dbReference type="PROSITE" id="PS50011"/>
    </source>
</evidence>
<dbReference type="OrthoDB" id="346907at2759"/>
<evidence type="ECO:0000256" key="5">
    <source>
        <dbReference type="SAM" id="MobiDB-lite"/>
    </source>
</evidence>
<sequence length="516" mass="59206">MGSLCARIFGGRNTDPSKPEGPSTGVNPYTIPIEVTEDFSEDAPPIPPRPIVHSPPPTKVDASDNEQLQLLKPIYIARNSYQAQTADGISFDVGDEFEFICNTDNQFFKMRHLRSAKTGQVPKNSVQLDPDTPIRLGVTDKGTIERCLFKYNVLFSYLIRRSENKKNYVLSVNQPNPERNTLCWHYLIETDPINHRFYLSLEEKLKHKSYSSFSSLVQDPDLLSRIPLKEPISKDFIINKDELWKIDYNELALGHVIGRGEFGEVQKGEWHQKNGNVVMIAVKRLTVVDQALSEFERETRAMQDLRSTYLVSLFGTSIDPITHEKLMITEFMEQGDLKSYLKSQSTAISDHRLMQYAGQTCRGMAYLEQHNYAHRDLACRNILLTNNNVKIADFGLSLLVTNNENNDIRRIIQQQKLPFRWTAPEIFIDTSKYSLKSDIWAYGIVLIEMWTKGDDPYPGKHPEWIRSAVQDGIIHERPDTCPKNIYDQVIKRCFARDPNERPAFAHLSQILNKIAI</sequence>
<feature type="domain" description="Protein kinase" evidence="7">
    <location>
        <begin position="251"/>
        <end position="511"/>
    </location>
</feature>
<dbReference type="InterPro" id="IPR020635">
    <property type="entry name" value="Tyr_kinase_cat_dom"/>
</dbReference>
<name>A0A815DU57_9BILA</name>
<dbReference type="Gene3D" id="1.10.510.10">
    <property type="entry name" value="Transferase(Phosphotransferase) domain 1"/>
    <property type="match status" value="1"/>
</dbReference>
<dbReference type="GO" id="GO:0004714">
    <property type="term" value="F:transmembrane receptor protein tyrosine kinase activity"/>
    <property type="evidence" value="ECO:0007669"/>
    <property type="project" value="TreeGrafter"/>
</dbReference>
<dbReference type="InterPro" id="IPR036028">
    <property type="entry name" value="SH3-like_dom_sf"/>
</dbReference>
<gene>
    <name evidence="8" type="ORF">GPM918_LOCUS28751</name>
    <name evidence="9" type="ORF">SRO942_LOCUS29274</name>
</gene>
<comment type="caution">
    <text evidence="8">The sequence shown here is derived from an EMBL/GenBank/DDBJ whole genome shotgun (WGS) entry which is preliminary data.</text>
</comment>
<organism evidence="8 10">
    <name type="scientific">Didymodactylos carnosus</name>
    <dbReference type="NCBI Taxonomy" id="1234261"/>
    <lineage>
        <taxon>Eukaryota</taxon>
        <taxon>Metazoa</taxon>
        <taxon>Spiralia</taxon>
        <taxon>Gnathifera</taxon>
        <taxon>Rotifera</taxon>
        <taxon>Eurotatoria</taxon>
        <taxon>Bdelloidea</taxon>
        <taxon>Philodinida</taxon>
        <taxon>Philodinidae</taxon>
        <taxon>Didymodactylos</taxon>
    </lineage>
</organism>
<evidence type="ECO:0000256" key="3">
    <source>
        <dbReference type="PROSITE-ProRule" id="PRU00192"/>
    </source>
</evidence>
<keyword evidence="2 3" id="KW-0728">SH3 domain</keyword>
<dbReference type="PANTHER" id="PTHR24416">
    <property type="entry name" value="TYROSINE-PROTEIN KINASE RECEPTOR"/>
    <property type="match status" value="1"/>
</dbReference>
<dbReference type="InterPro" id="IPR001452">
    <property type="entry name" value="SH3_domain"/>
</dbReference>
<dbReference type="CDD" id="cd00192">
    <property type="entry name" value="PTKc"/>
    <property type="match status" value="1"/>
</dbReference>
<dbReference type="CDD" id="cd00173">
    <property type="entry name" value="SH2"/>
    <property type="match status" value="1"/>
</dbReference>
<keyword evidence="4" id="KW-0067">ATP-binding</keyword>
<dbReference type="SMART" id="SM00326">
    <property type="entry name" value="SH3"/>
    <property type="match status" value="1"/>
</dbReference>
<keyword evidence="10" id="KW-1185">Reference proteome</keyword>
<evidence type="ECO:0000256" key="4">
    <source>
        <dbReference type="PROSITE-ProRule" id="PRU10141"/>
    </source>
</evidence>
<dbReference type="Proteomes" id="UP000663829">
    <property type="component" value="Unassembled WGS sequence"/>
</dbReference>
<dbReference type="InterPro" id="IPR011009">
    <property type="entry name" value="Kinase-like_dom_sf"/>
</dbReference>
<dbReference type="PANTHER" id="PTHR24416:SF611">
    <property type="entry name" value="TYROSINE-PROTEIN KINASE TRANSMEMBRANE RECEPTOR ROR"/>
    <property type="match status" value="1"/>
</dbReference>
<dbReference type="PROSITE" id="PS50011">
    <property type="entry name" value="PROTEIN_KINASE_DOM"/>
    <property type="match status" value="1"/>
</dbReference>
<dbReference type="PRINTS" id="PR00109">
    <property type="entry name" value="TYRKINASE"/>
</dbReference>
<dbReference type="SUPFAM" id="SSF55550">
    <property type="entry name" value="SH2 domain"/>
    <property type="match status" value="1"/>
</dbReference>
<proteinExistence type="predicted"/>
<dbReference type="Gene3D" id="3.30.505.10">
    <property type="entry name" value="SH2 domain"/>
    <property type="match status" value="1"/>
</dbReference>
<evidence type="ECO:0000259" key="6">
    <source>
        <dbReference type="PROSITE" id="PS50002"/>
    </source>
</evidence>
<dbReference type="SUPFAM" id="SSF50044">
    <property type="entry name" value="SH3-domain"/>
    <property type="match status" value="1"/>
</dbReference>
<feature type="domain" description="SH3" evidence="6">
    <location>
        <begin position="70"/>
        <end position="131"/>
    </location>
</feature>
<dbReference type="InterPro" id="IPR050122">
    <property type="entry name" value="RTK"/>
</dbReference>
<evidence type="ECO:0000313" key="9">
    <source>
        <dbReference type="EMBL" id="CAF4139002.1"/>
    </source>
</evidence>
<evidence type="ECO:0000313" key="10">
    <source>
        <dbReference type="Proteomes" id="UP000663829"/>
    </source>
</evidence>
<dbReference type="GO" id="GO:0005524">
    <property type="term" value="F:ATP binding"/>
    <property type="evidence" value="ECO:0007669"/>
    <property type="project" value="UniProtKB-UniRule"/>
</dbReference>
<dbReference type="GO" id="GO:0007169">
    <property type="term" value="P:cell surface receptor protein tyrosine kinase signaling pathway"/>
    <property type="evidence" value="ECO:0007669"/>
    <property type="project" value="TreeGrafter"/>
</dbReference>
<dbReference type="InterPro" id="IPR000719">
    <property type="entry name" value="Prot_kinase_dom"/>
</dbReference>
<dbReference type="GO" id="GO:0043235">
    <property type="term" value="C:receptor complex"/>
    <property type="evidence" value="ECO:0007669"/>
    <property type="project" value="TreeGrafter"/>
</dbReference>
<dbReference type="InterPro" id="IPR036860">
    <property type="entry name" value="SH2_dom_sf"/>
</dbReference>
<dbReference type="Gene3D" id="2.30.30.40">
    <property type="entry name" value="SH3 Domains"/>
    <property type="match status" value="1"/>
</dbReference>
<protein>
    <recommendedName>
        <fullName evidence="11">Non-specific protein-tyrosine kinase</fullName>
    </recommendedName>
</protein>
<dbReference type="InterPro" id="IPR001245">
    <property type="entry name" value="Ser-Thr/Tyr_kinase_cat_dom"/>
</dbReference>
<dbReference type="EMBL" id="CAJNOQ010012701">
    <property type="protein sequence ID" value="CAF1305852.1"/>
    <property type="molecule type" value="Genomic_DNA"/>
</dbReference>
<comment type="subcellular location">
    <subcellularLocation>
        <location evidence="1">Membrane</location>
        <topology evidence="1">Single-pass membrane protein</topology>
    </subcellularLocation>
</comment>
<reference evidence="8" key="1">
    <citation type="submission" date="2021-02" db="EMBL/GenBank/DDBJ databases">
        <authorList>
            <person name="Nowell W R."/>
        </authorList>
    </citation>
    <scope>NUCLEOTIDE SEQUENCE</scope>
</reference>
<dbReference type="GO" id="GO:0005886">
    <property type="term" value="C:plasma membrane"/>
    <property type="evidence" value="ECO:0007669"/>
    <property type="project" value="TreeGrafter"/>
</dbReference>
<evidence type="ECO:0000256" key="2">
    <source>
        <dbReference type="ARBA" id="ARBA00022443"/>
    </source>
</evidence>
<keyword evidence="4" id="KW-0547">Nucleotide-binding</keyword>
<evidence type="ECO:0008006" key="11">
    <source>
        <dbReference type="Google" id="ProtNLM"/>
    </source>
</evidence>